<dbReference type="EMBL" id="FWFF01000017">
    <property type="protein sequence ID" value="SLM99115.1"/>
    <property type="molecule type" value="Genomic_DNA"/>
</dbReference>
<dbReference type="SUPFAM" id="SSF54736">
    <property type="entry name" value="ClpS-like"/>
    <property type="match status" value="1"/>
</dbReference>
<gene>
    <name evidence="2" type="ORF">FM105_10295</name>
</gene>
<proteinExistence type="predicted"/>
<dbReference type="GO" id="GO:0003735">
    <property type="term" value="F:structural constituent of ribosome"/>
    <property type="evidence" value="ECO:0007669"/>
    <property type="project" value="InterPro"/>
</dbReference>
<dbReference type="GO" id="GO:0006412">
    <property type="term" value="P:translation"/>
    <property type="evidence" value="ECO:0007669"/>
    <property type="project" value="InterPro"/>
</dbReference>
<evidence type="ECO:0000313" key="3">
    <source>
        <dbReference type="Proteomes" id="UP000196581"/>
    </source>
</evidence>
<keyword evidence="3" id="KW-1185">Reference proteome</keyword>
<name>A0A1X6XIJ3_9MICO</name>
<dbReference type="RefSeq" id="WP_087007864.1">
    <property type="nucleotide sequence ID" value="NZ_FWFF01000017.1"/>
</dbReference>
<organism evidence="2 3">
    <name type="scientific">Brevibacterium yomogidense</name>
    <dbReference type="NCBI Taxonomy" id="946573"/>
    <lineage>
        <taxon>Bacteria</taxon>
        <taxon>Bacillati</taxon>
        <taxon>Actinomycetota</taxon>
        <taxon>Actinomycetes</taxon>
        <taxon>Micrococcales</taxon>
        <taxon>Brevibacteriaceae</taxon>
        <taxon>Brevibacterium</taxon>
    </lineage>
</organism>
<protein>
    <recommendedName>
        <fullName evidence="1">Large ribosomal subunit protein bL12 C-terminal domain-containing protein</fullName>
    </recommendedName>
</protein>
<dbReference type="InterPro" id="IPR013823">
    <property type="entry name" value="Ribosomal_bL12_C"/>
</dbReference>
<dbReference type="AlphaFoldDB" id="A0A1X6XIJ3"/>
<accession>A0A1X6XIJ3</accession>
<reference evidence="3" key="1">
    <citation type="submission" date="2017-02" db="EMBL/GenBank/DDBJ databases">
        <authorList>
            <person name="Dridi B."/>
        </authorList>
    </citation>
    <scope>NUCLEOTIDE SEQUENCE [LARGE SCALE GENOMIC DNA]</scope>
    <source>
        <strain evidence="3">B Co 03.10</strain>
    </source>
</reference>
<evidence type="ECO:0000313" key="2">
    <source>
        <dbReference type="EMBL" id="SLM99115.1"/>
    </source>
</evidence>
<dbReference type="Pfam" id="PF00542">
    <property type="entry name" value="Ribosomal_L12"/>
    <property type="match status" value="1"/>
</dbReference>
<sequence>MFGDWKAHARIDALTRRVATLEALVERLAGASGLPASELEELRDASDHGLTAEVRRLVGEGQKIKAIKEYRTVTGAGLIEAKQAVDEYEARGRW</sequence>
<dbReference type="InterPro" id="IPR014719">
    <property type="entry name" value="Ribosomal_bL12_C/ClpS-like"/>
</dbReference>
<evidence type="ECO:0000259" key="1">
    <source>
        <dbReference type="Pfam" id="PF00542"/>
    </source>
</evidence>
<dbReference type="Gene3D" id="3.30.1390.10">
    <property type="match status" value="1"/>
</dbReference>
<dbReference type="Proteomes" id="UP000196581">
    <property type="component" value="Unassembled WGS sequence"/>
</dbReference>
<feature type="domain" description="Large ribosomal subunit protein bL12 C-terminal" evidence="1">
    <location>
        <begin position="61"/>
        <end position="88"/>
    </location>
</feature>